<dbReference type="PROSITE" id="PS51186">
    <property type="entry name" value="GNAT"/>
    <property type="match status" value="1"/>
</dbReference>
<proteinExistence type="predicted"/>
<evidence type="ECO:0000256" key="2">
    <source>
        <dbReference type="ARBA" id="ARBA00023315"/>
    </source>
</evidence>
<dbReference type="SUPFAM" id="SSF55729">
    <property type="entry name" value="Acyl-CoA N-acyltransferases (Nat)"/>
    <property type="match status" value="1"/>
</dbReference>
<dbReference type="InterPro" id="IPR016181">
    <property type="entry name" value="Acyl_CoA_acyltransferase"/>
</dbReference>
<gene>
    <name evidence="4" type="ORF">AB4Y39_05015</name>
</gene>
<evidence type="ECO:0000256" key="1">
    <source>
        <dbReference type="ARBA" id="ARBA00022679"/>
    </source>
</evidence>
<dbReference type="GO" id="GO:0016747">
    <property type="term" value="F:acyltransferase activity, transferring groups other than amino-acyl groups"/>
    <property type="evidence" value="ECO:0007669"/>
    <property type="project" value="InterPro"/>
</dbReference>
<dbReference type="RefSeq" id="WP_045184320.1">
    <property type="nucleotide sequence ID" value="NZ_CP162607.1"/>
</dbReference>
<dbReference type="EC" id="2.3.1.-" evidence="4"/>
<evidence type="ECO:0000259" key="3">
    <source>
        <dbReference type="PROSITE" id="PS51186"/>
    </source>
</evidence>
<dbReference type="PANTHER" id="PTHR43877">
    <property type="entry name" value="AMINOALKYLPHOSPHONATE N-ACETYLTRANSFERASE-RELATED-RELATED"/>
    <property type="match status" value="1"/>
</dbReference>
<dbReference type="CDD" id="cd04301">
    <property type="entry name" value="NAT_SF"/>
    <property type="match status" value="1"/>
</dbReference>
<accession>A0AB39I5J1</accession>
<dbReference type="EMBL" id="CP162607">
    <property type="protein sequence ID" value="XDK38040.1"/>
    <property type="molecule type" value="Genomic_DNA"/>
</dbReference>
<name>A0AB39I5J1_9PSED</name>
<keyword evidence="2 4" id="KW-0012">Acyltransferase</keyword>
<protein>
    <submittedName>
        <fullName evidence="4">GNAT family N-acetyltransferase</fullName>
        <ecNumber evidence="4">2.3.1.-</ecNumber>
    </submittedName>
</protein>
<dbReference type="Gene3D" id="3.40.630.30">
    <property type="match status" value="1"/>
</dbReference>
<organism evidence="4">
    <name type="scientific">Pseudomonas sp. Hg7Tf</name>
    <dbReference type="NCBI Taxonomy" id="3236988"/>
    <lineage>
        <taxon>Bacteria</taxon>
        <taxon>Pseudomonadati</taxon>
        <taxon>Pseudomonadota</taxon>
        <taxon>Gammaproteobacteria</taxon>
        <taxon>Pseudomonadales</taxon>
        <taxon>Pseudomonadaceae</taxon>
        <taxon>Pseudomonas</taxon>
    </lineage>
</organism>
<evidence type="ECO:0000313" key="4">
    <source>
        <dbReference type="EMBL" id="XDK38040.1"/>
    </source>
</evidence>
<dbReference type="AlphaFoldDB" id="A0AB39I5J1"/>
<dbReference type="Pfam" id="PF00583">
    <property type="entry name" value="Acetyltransf_1"/>
    <property type="match status" value="1"/>
</dbReference>
<dbReference type="InterPro" id="IPR000182">
    <property type="entry name" value="GNAT_dom"/>
</dbReference>
<dbReference type="InterPro" id="IPR050832">
    <property type="entry name" value="Bact_Acetyltransf"/>
</dbReference>
<sequence>MKDASPAITLQRATAQHIDGLVALYSHPQVTRQTTQLPFLSGDLWRQRLSQHNEHILPLVAVHQGEVIGNCSLDQSTRVRRAHSGSIGMAVAPAWQGQGVGSRLLAAALEVADNWMGLQRVELTVYTDNQPALALYKRHGFDVEGQLLDYALRDGRLTDVYSMARLKRRER</sequence>
<keyword evidence="1 4" id="KW-0808">Transferase</keyword>
<reference evidence="4" key="1">
    <citation type="submission" date="2024-07" db="EMBL/GenBank/DDBJ databases">
        <title>Identification and characteristics of a novel species of coltsfoot's symbiotic bacteria.</title>
        <authorList>
            <person name="Juszczyk A."/>
            <person name="Jasielczuk I."/>
            <person name="Gurgul A."/>
            <person name="Rogala M."/>
            <person name="Kowalczyk A."/>
            <person name="Szmatola T."/>
            <person name="Kosecka-Strojek M."/>
            <person name="Arent Z."/>
            <person name="Latowski D."/>
        </authorList>
    </citation>
    <scope>NUCLEOTIDE SEQUENCE</scope>
    <source>
        <strain evidence="4">Hg7Tf</strain>
    </source>
</reference>
<feature type="domain" description="N-acetyltransferase" evidence="3">
    <location>
        <begin position="8"/>
        <end position="168"/>
    </location>
</feature>
<dbReference type="PANTHER" id="PTHR43877:SF2">
    <property type="entry name" value="AMINOALKYLPHOSPHONATE N-ACETYLTRANSFERASE-RELATED"/>
    <property type="match status" value="1"/>
</dbReference>